<dbReference type="SUPFAM" id="SSF51905">
    <property type="entry name" value="FAD/NAD(P)-binding domain"/>
    <property type="match status" value="1"/>
</dbReference>
<feature type="domain" description="FAD dependent oxidoreductase" evidence="11">
    <location>
        <begin position="257"/>
        <end position="620"/>
    </location>
</feature>
<dbReference type="GO" id="GO:0002097">
    <property type="term" value="P:tRNA wobble base modification"/>
    <property type="evidence" value="ECO:0007669"/>
    <property type="project" value="UniProtKB-UniRule"/>
</dbReference>
<keyword evidence="1 10" id="KW-0963">Cytoplasm</keyword>
<evidence type="ECO:0000313" key="14">
    <source>
        <dbReference type="Proteomes" id="UP000229757"/>
    </source>
</evidence>
<evidence type="ECO:0000256" key="5">
    <source>
        <dbReference type="ARBA" id="ARBA00022691"/>
    </source>
</evidence>
<evidence type="ECO:0000256" key="2">
    <source>
        <dbReference type="ARBA" id="ARBA00022603"/>
    </source>
</evidence>
<dbReference type="InterPro" id="IPR008471">
    <property type="entry name" value="MnmC-like_methylTransf"/>
</dbReference>
<dbReference type="PANTHER" id="PTHR13847">
    <property type="entry name" value="SARCOSINE DEHYDROGENASE-RELATED"/>
    <property type="match status" value="1"/>
</dbReference>
<keyword evidence="3 10" id="KW-0285">Flavoprotein</keyword>
<dbReference type="InterPro" id="IPR029063">
    <property type="entry name" value="SAM-dependent_MTases_sf"/>
</dbReference>
<comment type="function">
    <text evidence="10">Catalyzes the last two steps in the biosynthesis of 5-methylaminomethyl-2-thiouridine (mnm(5)s(2)U) at the wobble position (U34) in tRNA. Catalyzes the FAD-dependent demodification of cmnm(5)s(2)U34 to nm(5)s(2)U34, followed by the transfer of a methyl group from S-adenosyl-L-methionine to nm(5)s(2)U34, to form mnm(5)s(2)U34.</text>
</comment>
<dbReference type="Pfam" id="PF05430">
    <property type="entry name" value="Methyltransf_30"/>
    <property type="match status" value="1"/>
</dbReference>
<reference evidence="13 14" key="1">
    <citation type="journal article" date="2017" name="Environ. Microbiol.">
        <title>Genomic and physiological analyses of 'Reinekea forsetii' reveal a versatile opportunistic lifestyle during spring algae blooms.</title>
        <authorList>
            <person name="Avci B."/>
            <person name="Hahnke R.L."/>
            <person name="Chafee M."/>
            <person name="Fischer T."/>
            <person name="Gruber-Vodicka H."/>
            <person name="Tegetmeyer H.E."/>
            <person name="Harder J."/>
            <person name="Fuchs B.M."/>
            <person name="Amann R.I."/>
            <person name="Teeling H."/>
        </authorList>
    </citation>
    <scope>NUCLEOTIDE SEQUENCE [LARGE SCALE GENOMIC DNA]</scope>
    <source>
        <strain evidence="13 14">Hel1_31_D35</strain>
    </source>
</reference>
<dbReference type="PANTHER" id="PTHR13847:SF283">
    <property type="entry name" value="TRNA 5-METHYLAMINOMETHYL-2-THIOURIDINE BIOSYNTHESIS BIFUNCTIONAL PROTEIN MNMC"/>
    <property type="match status" value="1"/>
</dbReference>
<accession>A0A2K8KSH8</accession>
<dbReference type="Pfam" id="PF01266">
    <property type="entry name" value="DAO"/>
    <property type="match status" value="1"/>
</dbReference>
<dbReference type="GO" id="GO:0004808">
    <property type="term" value="F:tRNA (5-methylaminomethyl-2-thiouridylate)(34)-methyltransferase activity"/>
    <property type="evidence" value="ECO:0007669"/>
    <property type="project" value="UniProtKB-EC"/>
</dbReference>
<keyword evidence="6 10" id="KW-0819">tRNA processing</keyword>
<dbReference type="NCBIfam" id="NF002481">
    <property type="entry name" value="PRK01747.1-2"/>
    <property type="match status" value="1"/>
</dbReference>
<sequence length="654" mass="71142">MDYADLYFDQDGTPKSATYDDIYYSQGLGHAECHHAFIAPNRLPERFRALRAQQHFTIGETGFGTGLNFMVAWQTFLEHAPADARLTFVSCEKYPIAPAELARSHQHWPELRSLALALQAQYPPPLAGFHLLEFGRVNLLLLLDDAASALAELTAQVDAWFLDGFSPVKNPAMWSPELFDQLHRLSRVDTTLATFSSARVVRDGLLGAGFALEKLSGFGKKRNSFRADFIGRCEPPRITGWPSSELPAPKANAGRHIAIIGAGLAGASTAAELSKRGYRVSVFEQQTGSAQGGSGNSQGAVYAKLSAQPEGTTRFYAQALIRAHSLLAELPDTVPHGTSGLVQLVHNPRELTRLQQLSAAAYIPSELAVAKTAEELTALTGLPLTDPGLWFAQGGWVSPALWVRHLLQSLAEPVHLQCRIVELTAQADGHGWCLTDAQGQTYEADQVVIASAFEANQFVQTAHLRLNTIAGQVTRLAVPETGPTLKAVICTDRYVMPALNGQLTIGSTFRLKSTQTDVRATEHSENIASLRLRVPSLLPDDVTIVGGRAGVRCTSPDYLPLVGPLSNPDALWHQFRISLQRKRTEHEAPAEHLPGLWLNVAHGSKGLCSSPLSARLLAAMIAGEPYPVQQSVADQLNPNRFVVREIVRGKREKG</sequence>
<dbReference type="OrthoDB" id="9786494at2"/>
<dbReference type="Proteomes" id="UP000229757">
    <property type="component" value="Chromosome"/>
</dbReference>
<dbReference type="GO" id="GO:0032259">
    <property type="term" value="P:methylation"/>
    <property type="evidence" value="ECO:0007669"/>
    <property type="project" value="UniProtKB-KW"/>
</dbReference>
<dbReference type="GO" id="GO:0016645">
    <property type="term" value="F:oxidoreductase activity, acting on the CH-NH group of donors"/>
    <property type="evidence" value="ECO:0007669"/>
    <property type="project" value="InterPro"/>
</dbReference>
<evidence type="ECO:0000256" key="8">
    <source>
        <dbReference type="ARBA" id="ARBA00023002"/>
    </source>
</evidence>
<evidence type="ECO:0000256" key="3">
    <source>
        <dbReference type="ARBA" id="ARBA00022630"/>
    </source>
</evidence>
<dbReference type="EMBL" id="CP011797">
    <property type="protein sequence ID" value="ATX77663.1"/>
    <property type="molecule type" value="Genomic_DNA"/>
</dbReference>
<gene>
    <name evidence="10" type="primary">mnmC</name>
    <name evidence="13" type="ORF">REIFOR_02538</name>
</gene>
<dbReference type="EC" id="1.5.-.-" evidence="10"/>
<dbReference type="GO" id="GO:0050660">
    <property type="term" value="F:flavin adenine dinucleotide binding"/>
    <property type="evidence" value="ECO:0007669"/>
    <property type="project" value="UniProtKB-UniRule"/>
</dbReference>
<evidence type="ECO:0000259" key="11">
    <source>
        <dbReference type="Pfam" id="PF01266"/>
    </source>
</evidence>
<feature type="domain" description="MnmC-like methyltransferase" evidence="12">
    <location>
        <begin position="110"/>
        <end position="227"/>
    </location>
</feature>
<dbReference type="NCBIfam" id="TIGR03197">
    <property type="entry name" value="MnmC_Cterm"/>
    <property type="match status" value="1"/>
</dbReference>
<dbReference type="HAMAP" id="MF_01102">
    <property type="entry name" value="MnmC"/>
    <property type="match status" value="1"/>
</dbReference>
<proteinExistence type="inferred from homology"/>
<dbReference type="InterPro" id="IPR047785">
    <property type="entry name" value="tRNA_MNMC2"/>
</dbReference>
<comment type="subcellular location">
    <subcellularLocation>
        <location evidence="10">Cytoplasm</location>
    </subcellularLocation>
</comment>
<comment type="similarity">
    <text evidence="10">In the N-terminal section; belongs to the methyltransferase superfamily. tRNA (mnm(5)s(2)U34)-methyltransferase family.</text>
</comment>
<dbReference type="EC" id="2.1.1.61" evidence="10"/>
<keyword evidence="2 10" id="KW-0489">Methyltransferase</keyword>
<dbReference type="KEGG" id="rfo:REIFOR_02538"/>
<comment type="catalytic activity">
    <reaction evidence="10">
        <text>5-aminomethyl-2-thiouridine(34) in tRNA + S-adenosyl-L-methionine = 5-methylaminomethyl-2-thiouridine(34) in tRNA + S-adenosyl-L-homocysteine + H(+)</text>
        <dbReference type="Rhea" id="RHEA:19569"/>
        <dbReference type="Rhea" id="RHEA-COMP:10195"/>
        <dbReference type="Rhea" id="RHEA-COMP:10197"/>
        <dbReference type="ChEBI" id="CHEBI:15378"/>
        <dbReference type="ChEBI" id="CHEBI:57856"/>
        <dbReference type="ChEBI" id="CHEBI:59789"/>
        <dbReference type="ChEBI" id="CHEBI:74454"/>
        <dbReference type="ChEBI" id="CHEBI:74455"/>
        <dbReference type="EC" id="2.1.1.61"/>
    </reaction>
</comment>
<dbReference type="RefSeq" id="WP_100257906.1">
    <property type="nucleotide sequence ID" value="NZ_CP011797.1"/>
</dbReference>
<dbReference type="GO" id="GO:0005737">
    <property type="term" value="C:cytoplasm"/>
    <property type="evidence" value="ECO:0007669"/>
    <property type="project" value="UniProtKB-SubCell"/>
</dbReference>
<evidence type="ECO:0000256" key="1">
    <source>
        <dbReference type="ARBA" id="ARBA00022490"/>
    </source>
</evidence>
<dbReference type="InterPro" id="IPR036188">
    <property type="entry name" value="FAD/NAD-bd_sf"/>
</dbReference>
<keyword evidence="4 10" id="KW-0808">Transferase</keyword>
<evidence type="ECO:0000256" key="6">
    <source>
        <dbReference type="ARBA" id="ARBA00022694"/>
    </source>
</evidence>
<dbReference type="Gene3D" id="3.50.50.60">
    <property type="entry name" value="FAD/NAD(P)-binding domain"/>
    <property type="match status" value="1"/>
</dbReference>
<keyword evidence="5 10" id="KW-0949">S-adenosyl-L-methionine</keyword>
<evidence type="ECO:0000256" key="7">
    <source>
        <dbReference type="ARBA" id="ARBA00022827"/>
    </source>
</evidence>
<keyword evidence="8 10" id="KW-0560">Oxidoreductase</keyword>
<evidence type="ECO:0000256" key="4">
    <source>
        <dbReference type="ARBA" id="ARBA00022679"/>
    </source>
</evidence>
<dbReference type="Gene3D" id="3.30.9.10">
    <property type="entry name" value="D-Amino Acid Oxidase, subunit A, domain 2"/>
    <property type="match status" value="1"/>
</dbReference>
<dbReference type="InterPro" id="IPR006076">
    <property type="entry name" value="FAD-dep_OxRdtase"/>
</dbReference>
<organism evidence="13 14">
    <name type="scientific">Reinekea forsetii</name>
    <dbReference type="NCBI Taxonomy" id="1336806"/>
    <lineage>
        <taxon>Bacteria</taxon>
        <taxon>Pseudomonadati</taxon>
        <taxon>Pseudomonadota</taxon>
        <taxon>Gammaproteobacteria</taxon>
        <taxon>Oceanospirillales</taxon>
        <taxon>Saccharospirillaceae</taxon>
        <taxon>Reinekea</taxon>
    </lineage>
</organism>
<feature type="region of interest" description="FAD-dependent cmnm(5)s(2)U34 oxidoreductase" evidence="10">
    <location>
        <begin position="260"/>
        <end position="654"/>
    </location>
</feature>
<evidence type="ECO:0000259" key="12">
    <source>
        <dbReference type="Pfam" id="PF05430"/>
    </source>
</evidence>
<evidence type="ECO:0000256" key="10">
    <source>
        <dbReference type="HAMAP-Rule" id="MF_01102"/>
    </source>
</evidence>
<dbReference type="InterPro" id="IPR017610">
    <property type="entry name" value="tRNA_S-uridine_synth_MnmC_C"/>
</dbReference>
<dbReference type="AlphaFoldDB" id="A0A2K8KSH8"/>
<comment type="cofactor">
    <cofactor evidence="10">
        <name>FAD</name>
        <dbReference type="ChEBI" id="CHEBI:57692"/>
    </cofactor>
</comment>
<evidence type="ECO:0000313" key="13">
    <source>
        <dbReference type="EMBL" id="ATX77663.1"/>
    </source>
</evidence>
<dbReference type="NCBIfam" id="NF033855">
    <property type="entry name" value="tRNA_MNMC2"/>
    <property type="match status" value="1"/>
</dbReference>
<keyword evidence="9 10" id="KW-0511">Multifunctional enzyme</keyword>
<keyword evidence="14" id="KW-1185">Reference proteome</keyword>
<dbReference type="Gene3D" id="3.40.50.150">
    <property type="entry name" value="Vaccinia Virus protein VP39"/>
    <property type="match status" value="1"/>
</dbReference>
<feature type="region of interest" description="tRNA (mnm(5)s(2)U34)-methyltransferase" evidence="10">
    <location>
        <begin position="1"/>
        <end position="230"/>
    </location>
</feature>
<dbReference type="InterPro" id="IPR023032">
    <property type="entry name" value="tRNA_MAMT_biosynth_bifunc_MnmC"/>
</dbReference>
<evidence type="ECO:0000256" key="9">
    <source>
        <dbReference type="ARBA" id="ARBA00023268"/>
    </source>
</evidence>
<comment type="similarity">
    <text evidence="10">In the C-terminal section; belongs to the DAO family.</text>
</comment>
<keyword evidence="7 10" id="KW-0274">FAD</keyword>
<name>A0A2K8KSH8_9GAMM</name>
<protein>
    <recommendedName>
        <fullName evidence="10">tRNA 5-methylaminomethyl-2-thiouridine biosynthesis bifunctional protein MnmC</fullName>
        <shortName evidence="10">tRNA mnm(5)s(2)U biosynthesis bifunctional protein</shortName>
    </recommendedName>
    <domain>
        <recommendedName>
            <fullName evidence="10">tRNA (mnm(5)s(2)U34)-methyltransferase</fullName>
            <ecNumber evidence="10">2.1.1.61</ecNumber>
        </recommendedName>
    </domain>
    <domain>
        <recommendedName>
            <fullName evidence="10">FAD-dependent cmnm(5)s(2)U34 oxidoreductase</fullName>
            <ecNumber evidence="10">1.5.-.-</ecNumber>
        </recommendedName>
    </domain>
</protein>